<organism evidence="7 8">
    <name type="scientific">Breznakia blatticola</name>
    <dbReference type="NCBI Taxonomy" id="1754012"/>
    <lineage>
        <taxon>Bacteria</taxon>
        <taxon>Bacillati</taxon>
        <taxon>Bacillota</taxon>
        <taxon>Erysipelotrichia</taxon>
        <taxon>Erysipelotrichales</taxon>
        <taxon>Erysipelotrichaceae</taxon>
        <taxon>Breznakia</taxon>
    </lineage>
</organism>
<keyword evidence="8" id="KW-1185">Reference proteome</keyword>
<dbReference type="PANTHER" id="PTHR10434:SF64">
    <property type="entry name" value="1-ACYL-SN-GLYCEROL-3-PHOSPHATE ACYLTRANSFERASE-RELATED"/>
    <property type="match status" value="1"/>
</dbReference>
<evidence type="ECO:0000256" key="5">
    <source>
        <dbReference type="ARBA" id="ARBA00023315"/>
    </source>
</evidence>
<dbReference type="Pfam" id="PF01553">
    <property type="entry name" value="Acyltransferase"/>
    <property type="match status" value="1"/>
</dbReference>
<dbReference type="PANTHER" id="PTHR10434">
    <property type="entry name" value="1-ACYL-SN-GLYCEROL-3-PHOSPHATE ACYLTRANSFERASE"/>
    <property type="match status" value="1"/>
</dbReference>
<reference evidence="7 8" key="1">
    <citation type="submission" date="2019-03" db="EMBL/GenBank/DDBJ databases">
        <title>Genomic Encyclopedia of Type Strains, Phase IV (KMG-IV): sequencing the most valuable type-strain genomes for metagenomic binning, comparative biology and taxonomic classification.</title>
        <authorList>
            <person name="Goeker M."/>
        </authorList>
    </citation>
    <scope>NUCLEOTIDE SEQUENCE [LARGE SCALE GENOMIC DNA]</scope>
    <source>
        <strain evidence="7 8">DSM 28867</strain>
    </source>
</reference>
<keyword evidence="2" id="KW-0444">Lipid biosynthesis</keyword>
<gene>
    <name evidence="7" type="ORF">EDD63_13314</name>
</gene>
<dbReference type="GO" id="GO:0003841">
    <property type="term" value="F:1-acylglycerol-3-phosphate O-acyltransferase activity"/>
    <property type="evidence" value="ECO:0007669"/>
    <property type="project" value="TreeGrafter"/>
</dbReference>
<evidence type="ECO:0000313" key="8">
    <source>
        <dbReference type="Proteomes" id="UP000294743"/>
    </source>
</evidence>
<dbReference type="Proteomes" id="UP000294743">
    <property type="component" value="Unassembled WGS sequence"/>
</dbReference>
<evidence type="ECO:0000313" key="7">
    <source>
        <dbReference type="EMBL" id="TDW14731.1"/>
    </source>
</evidence>
<dbReference type="EMBL" id="SODD01000033">
    <property type="protein sequence ID" value="TDW14731.1"/>
    <property type="molecule type" value="Genomic_DNA"/>
</dbReference>
<proteinExistence type="predicted"/>
<evidence type="ECO:0000256" key="2">
    <source>
        <dbReference type="ARBA" id="ARBA00022516"/>
    </source>
</evidence>
<dbReference type="SUPFAM" id="SSF69593">
    <property type="entry name" value="Glycerol-3-phosphate (1)-acyltransferase"/>
    <property type="match status" value="1"/>
</dbReference>
<evidence type="ECO:0000256" key="3">
    <source>
        <dbReference type="ARBA" id="ARBA00022679"/>
    </source>
</evidence>
<dbReference type="RefSeq" id="WP_134170450.1">
    <property type="nucleotide sequence ID" value="NZ_SODD01000033.1"/>
</dbReference>
<keyword evidence="5 7" id="KW-0012">Acyltransferase</keyword>
<keyword evidence="4" id="KW-0443">Lipid metabolism</keyword>
<dbReference type="GO" id="GO:0006654">
    <property type="term" value="P:phosphatidic acid biosynthetic process"/>
    <property type="evidence" value="ECO:0007669"/>
    <property type="project" value="TreeGrafter"/>
</dbReference>
<dbReference type="OrthoDB" id="9803035at2"/>
<comment type="caution">
    <text evidence="7">The sequence shown here is derived from an EMBL/GenBank/DDBJ whole genome shotgun (WGS) entry which is preliminary data.</text>
</comment>
<dbReference type="CDD" id="cd07989">
    <property type="entry name" value="LPLAT_AGPAT-like"/>
    <property type="match status" value="1"/>
</dbReference>
<dbReference type="InterPro" id="IPR002123">
    <property type="entry name" value="Plipid/glycerol_acylTrfase"/>
</dbReference>
<dbReference type="AlphaFoldDB" id="A0A4R7ZEQ7"/>
<accession>A0A4R7ZEQ7</accession>
<keyword evidence="3 7" id="KW-0808">Transferase</keyword>
<evidence type="ECO:0000256" key="1">
    <source>
        <dbReference type="ARBA" id="ARBA00005189"/>
    </source>
</evidence>
<sequence>MSLWQIIKVIPFLPFAWFDAIRLKGKDENKIYQCFLKHSNRVLKVLGYTLKVEGKENIPETGAILFVSNHQGTLDPALVVASCPYPMAFISKKKNEKLPIFGRIAVCLGVIHFDSDTREGNVYMLREAARRLKQGKRLLIFPEGTRSRHDQMNPFKAGALQPAFLAKATIVPITLNNAYCIDDKKDKNRNLSITYGTPLTYEMYKGKDKQEVSDYIYQEIEKNILYTNK</sequence>
<protein>
    <submittedName>
        <fullName evidence="7">1-acyl-sn-glycerol-3-phosphate acyltransferase</fullName>
    </submittedName>
</protein>
<evidence type="ECO:0000259" key="6">
    <source>
        <dbReference type="SMART" id="SM00563"/>
    </source>
</evidence>
<name>A0A4R7ZEQ7_9FIRM</name>
<comment type="pathway">
    <text evidence="1">Lipid metabolism.</text>
</comment>
<dbReference type="SMART" id="SM00563">
    <property type="entry name" value="PlsC"/>
    <property type="match status" value="1"/>
</dbReference>
<evidence type="ECO:0000256" key="4">
    <source>
        <dbReference type="ARBA" id="ARBA00023098"/>
    </source>
</evidence>
<feature type="domain" description="Phospholipid/glycerol acyltransferase" evidence="6">
    <location>
        <begin position="64"/>
        <end position="178"/>
    </location>
</feature>